<gene>
    <name evidence="8" type="ORF">SAMN05421828_108113</name>
</gene>
<dbReference type="InterPro" id="IPR013551">
    <property type="entry name" value="YicC-like_C"/>
</dbReference>
<dbReference type="GO" id="GO:0004521">
    <property type="term" value="F:RNA endonuclease activity"/>
    <property type="evidence" value="ECO:0007669"/>
    <property type="project" value="InterPro"/>
</dbReference>
<evidence type="ECO:0000256" key="1">
    <source>
        <dbReference type="ARBA" id="ARBA00001968"/>
    </source>
</evidence>
<evidence type="ECO:0000259" key="6">
    <source>
        <dbReference type="Pfam" id="PF03755"/>
    </source>
</evidence>
<dbReference type="Pfam" id="PF08340">
    <property type="entry name" value="YicC-like_C"/>
    <property type="match status" value="1"/>
</dbReference>
<comment type="similarity">
    <text evidence="5">Belongs to the YicC/YloC family.</text>
</comment>
<evidence type="ECO:0000256" key="2">
    <source>
        <dbReference type="ARBA" id="ARBA00022722"/>
    </source>
</evidence>
<dbReference type="PANTHER" id="PTHR30636">
    <property type="entry name" value="UPF0701 PROTEIN YICC"/>
    <property type="match status" value="1"/>
</dbReference>
<dbReference type="Proteomes" id="UP000186308">
    <property type="component" value="Unassembled WGS sequence"/>
</dbReference>
<organism evidence="8 9">
    <name type="scientific">Acidiphilium rubrum</name>
    <dbReference type="NCBI Taxonomy" id="526"/>
    <lineage>
        <taxon>Bacteria</taxon>
        <taxon>Pseudomonadati</taxon>
        <taxon>Pseudomonadota</taxon>
        <taxon>Alphaproteobacteria</taxon>
        <taxon>Acetobacterales</taxon>
        <taxon>Acidocellaceae</taxon>
        <taxon>Acidiphilium</taxon>
    </lineage>
</organism>
<accession>A0A8G2FDZ8</accession>
<dbReference type="GO" id="GO:0016787">
    <property type="term" value="F:hydrolase activity"/>
    <property type="evidence" value="ECO:0007669"/>
    <property type="project" value="UniProtKB-KW"/>
</dbReference>
<comment type="caution">
    <text evidence="8">The sequence shown here is derived from an EMBL/GenBank/DDBJ whole genome shotgun (WGS) entry which is preliminary data.</text>
</comment>
<sequence length="309" mass="32804">MSNTVSMISPGLASMTGFARVAGAHEATSYAWELRSVNGKGFDLKLRLPPGFDALEPALRDAAGRRLKRGNVSVTLTLKREAAVGTMIDEAVLERYRARAVALAAQIPGAPAPCAAALLALPGVIRPVSHDAGEIEDDEAAQVALASELAASFEAALDDLVVARLAEGARLGVMIAAFLDRIEAQVQAAWARADEQVTQHRARLEAALAVLLSEANPVAPDRLAQEVALLATKSDVREELDRLGAHCAAARALLGEAAPIGRRFDFLMQEFNREANTLCSKSTALALTAIGLEMKAAIEQLREQVQNIE</sequence>
<evidence type="ECO:0000313" key="8">
    <source>
        <dbReference type="EMBL" id="SIQ72613.1"/>
    </source>
</evidence>
<evidence type="ECO:0000256" key="3">
    <source>
        <dbReference type="ARBA" id="ARBA00022759"/>
    </source>
</evidence>
<keyword evidence="2" id="KW-0540">Nuclease</keyword>
<reference evidence="8 9" key="1">
    <citation type="submission" date="2017-01" db="EMBL/GenBank/DDBJ databases">
        <authorList>
            <person name="Varghese N."/>
            <person name="Submissions S."/>
        </authorList>
    </citation>
    <scope>NUCLEOTIDE SEQUENCE [LARGE SCALE GENOMIC DNA]</scope>
    <source>
        <strain evidence="8 9">ATCC 35905</strain>
    </source>
</reference>
<keyword evidence="3" id="KW-0255">Endonuclease</keyword>
<dbReference type="InterPro" id="IPR013527">
    <property type="entry name" value="YicC-like_N"/>
</dbReference>
<feature type="domain" description="Endoribonuclease YicC-like N-terminal" evidence="6">
    <location>
        <begin position="13"/>
        <end position="171"/>
    </location>
</feature>
<dbReference type="InterPro" id="IPR005229">
    <property type="entry name" value="YicC/YloC-like"/>
</dbReference>
<feature type="domain" description="Endoribonuclease YicC-like C-terminal" evidence="7">
    <location>
        <begin position="192"/>
        <end position="309"/>
    </location>
</feature>
<dbReference type="PANTHER" id="PTHR30636:SF3">
    <property type="entry name" value="UPF0701 PROTEIN YICC"/>
    <property type="match status" value="1"/>
</dbReference>
<keyword evidence="9" id="KW-1185">Reference proteome</keyword>
<dbReference type="NCBIfam" id="TIGR00255">
    <property type="entry name" value="YicC/YloC family endoribonuclease"/>
    <property type="match status" value="1"/>
</dbReference>
<evidence type="ECO:0000313" key="9">
    <source>
        <dbReference type="Proteomes" id="UP000186308"/>
    </source>
</evidence>
<proteinExistence type="inferred from homology"/>
<protein>
    <submittedName>
        <fullName evidence="8">TIGR00255 family protein</fullName>
    </submittedName>
</protein>
<evidence type="ECO:0000256" key="5">
    <source>
        <dbReference type="ARBA" id="ARBA00035648"/>
    </source>
</evidence>
<evidence type="ECO:0000259" key="7">
    <source>
        <dbReference type="Pfam" id="PF08340"/>
    </source>
</evidence>
<keyword evidence="4" id="KW-0378">Hydrolase</keyword>
<comment type="cofactor">
    <cofactor evidence="1">
        <name>a divalent metal cation</name>
        <dbReference type="ChEBI" id="CHEBI:60240"/>
    </cofactor>
</comment>
<dbReference type="AlphaFoldDB" id="A0A8G2FDZ8"/>
<evidence type="ECO:0000256" key="4">
    <source>
        <dbReference type="ARBA" id="ARBA00022801"/>
    </source>
</evidence>
<name>A0A8G2FDZ8_ACIRU</name>
<dbReference type="Pfam" id="PF03755">
    <property type="entry name" value="YicC-like_N"/>
    <property type="match status" value="1"/>
</dbReference>
<dbReference type="EMBL" id="FTNE01000008">
    <property type="protein sequence ID" value="SIQ72613.1"/>
    <property type="molecule type" value="Genomic_DNA"/>
</dbReference>
<dbReference type="RefSeq" id="WP_245594038.1">
    <property type="nucleotide sequence ID" value="NZ_FTNE01000008.1"/>
</dbReference>